<keyword evidence="3" id="KW-1185">Reference proteome</keyword>
<feature type="transmembrane region" description="Helical" evidence="1">
    <location>
        <begin position="66"/>
        <end position="88"/>
    </location>
</feature>
<dbReference type="Proteomes" id="UP000800200">
    <property type="component" value="Unassembled WGS sequence"/>
</dbReference>
<name>A0A6A6E5H0_9PEZI</name>
<organism evidence="2 3">
    <name type="scientific">Zopfia rhizophila CBS 207.26</name>
    <dbReference type="NCBI Taxonomy" id="1314779"/>
    <lineage>
        <taxon>Eukaryota</taxon>
        <taxon>Fungi</taxon>
        <taxon>Dikarya</taxon>
        <taxon>Ascomycota</taxon>
        <taxon>Pezizomycotina</taxon>
        <taxon>Dothideomycetes</taxon>
        <taxon>Dothideomycetes incertae sedis</taxon>
        <taxon>Zopfiaceae</taxon>
        <taxon>Zopfia</taxon>
    </lineage>
</organism>
<evidence type="ECO:0000313" key="2">
    <source>
        <dbReference type="EMBL" id="KAF2185758.1"/>
    </source>
</evidence>
<keyword evidence="1" id="KW-0472">Membrane</keyword>
<accession>A0A6A6E5H0</accession>
<dbReference type="AlphaFoldDB" id="A0A6A6E5H0"/>
<evidence type="ECO:0000313" key="3">
    <source>
        <dbReference type="Proteomes" id="UP000800200"/>
    </source>
</evidence>
<reference evidence="2" key="1">
    <citation type="journal article" date="2020" name="Stud. Mycol.">
        <title>101 Dothideomycetes genomes: a test case for predicting lifestyles and emergence of pathogens.</title>
        <authorList>
            <person name="Haridas S."/>
            <person name="Albert R."/>
            <person name="Binder M."/>
            <person name="Bloem J."/>
            <person name="Labutti K."/>
            <person name="Salamov A."/>
            <person name="Andreopoulos B."/>
            <person name="Baker S."/>
            <person name="Barry K."/>
            <person name="Bills G."/>
            <person name="Bluhm B."/>
            <person name="Cannon C."/>
            <person name="Castanera R."/>
            <person name="Culley D."/>
            <person name="Daum C."/>
            <person name="Ezra D."/>
            <person name="Gonzalez J."/>
            <person name="Henrissat B."/>
            <person name="Kuo A."/>
            <person name="Liang C."/>
            <person name="Lipzen A."/>
            <person name="Lutzoni F."/>
            <person name="Magnuson J."/>
            <person name="Mondo S."/>
            <person name="Nolan M."/>
            <person name="Ohm R."/>
            <person name="Pangilinan J."/>
            <person name="Park H.-J."/>
            <person name="Ramirez L."/>
            <person name="Alfaro M."/>
            <person name="Sun H."/>
            <person name="Tritt A."/>
            <person name="Yoshinaga Y."/>
            <person name="Zwiers L.-H."/>
            <person name="Turgeon B."/>
            <person name="Goodwin S."/>
            <person name="Spatafora J."/>
            <person name="Crous P."/>
            <person name="Grigoriev I."/>
        </authorList>
    </citation>
    <scope>NUCLEOTIDE SEQUENCE</scope>
    <source>
        <strain evidence="2">CBS 207.26</strain>
    </source>
</reference>
<keyword evidence="1" id="KW-1133">Transmembrane helix</keyword>
<evidence type="ECO:0000256" key="1">
    <source>
        <dbReference type="SAM" id="Phobius"/>
    </source>
</evidence>
<proteinExistence type="predicted"/>
<dbReference type="EMBL" id="ML994632">
    <property type="protein sequence ID" value="KAF2185758.1"/>
    <property type="molecule type" value="Genomic_DNA"/>
</dbReference>
<sequence>MFRSKPDHTPPQHSYHCILRRISNLSDISWRLHPIRWLLPIFDLVPLLTSLVNKSEHVLVYFLQRLLLIFLLIILRIGLVFVFLLLRIPFFVQIAQM</sequence>
<gene>
    <name evidence="2" type="ORF">K469DRAFT_156410</name>
</gene>
<keyword evidence="1" id="KW-0812">Transmembrane</keyword>
<protein>
    <submittedName>
        <fullName evidence="2">Uncharacterized protein</fullName>
    </submittedName>
</protein>